<dbReference type="RefSeq" id="WP_154510489.1">
    <property type="nucleotide sequence ID" value="NZ_VUMH01000005.1"/>
</dbReference>
<name>A0A6L5XKU0_9BACT</name>
<dbReference type="AlphaFoldDB" id="A0A6L5XKU0"/>
<organism evidence="1 2">
    <name type="scientific">Desulfovibrio porci</name>
    <dbReference type="NCBI Taxonomy" id="2605782"/>
    <lineage>
        <taxon>Bacteria</taxon>
        <taxon>Pseudomonadati</taxon>
        <taxon>Thermodesulfobacteriota</taxon>
        <taxon>Desulfovibrionia</taxon>
        <taxon>Desulfovibrionales</taxon>
        <taxon>Desulfovibrionaceae</taxon>
        <taxon>Desulfovibrio</taxon>
    </lineage>
</organism>
<accession>A0A6L5XKU0</accession>
<gene>
    <name evidence="1" type="ORF">FYJ44_06705</name>
</gene>
<dbReference type="Proteomes" id="UP000477488">
    <property type="component" value="Unassembled WGS sequence"/>
</dbReference>
<protein>
    <submittedName>
        <fullName evidence="1">Uncharacterized protein</fullName>
    </submittedName>
</protein>
<reference evidence="1 2" key="1">
    <citation type="submission" date="2019-09" db="EMBL/GenBank/DDBJ databases">
        <title>In-depth cultivation of the pig gut microbiome towards novel bacterial diversity and tailored functional studies.</title>
        <authorList>
            <person name="Wylensek D."/>
            <person name="Hitch T.C.A."/>
            <person name="Clavel T."/>
        </authorList>
    </citation>
    <scope>NUCLEOTIDE SEQUENCE [LARGE SCALE GENOMIC DNA]</scope>
    <source>
        <strain evidence="1 2">PG-178-WT-4</strain>
    </source>
</reference>
<evidence type="ECO:0000313" key="1">
    <source>
        <dbReference type="EMBL" id="MSS27745.1"/>
    </source>
</evidence>
<sequence>MSISGINNYNNVLFQWQGQQLKGSTSSGSKSSSSSSLESLFGNTSMTSQLSSMVELTKYAMDAMGLGSDSRVTFNQITKYREQLQTEFSKSVKDGLANMGISDLAGLSFSLDKNGALTAVGDNASDRKAVQAWLDANPALGKDLRKALTEAGIDAEDAVDLRVSAAGKLSVINTTSDNIQAALDGKASLSADLRAALEKLGVDVSKGLSFQFDDQGNLAVSGDVEQAEAVNQWLADNPELADAVKAQLEKRNVDTSAVSLRLGGEGNVQISVNNAELSDIQAVLDQQGAVGKKLRDGLDGLGVDPNINFSIQVNDDGSVTIVSDHADRDKVQRFFDENPDLVKKYRQIETLSSIDDARKAMQIAPSDMRKRIQIESMSAWWADSGNANSYFGNYSGGNLSLLAGLNLNV</sequence>
<proteinExistence type="predicted"/>
<keyword evidence="2" id="KW-1185">Reference proteome</keyword>
<comment type="caution">
    <text evidence="1">The sequence shown here is derived from an EMBL/GenBank/DDBJ whole genome shotgun (WGS) entry which is preliminary data.</text>
</comment>
<dbReference type="EMBL" id="VUMH01000005">
    <property type="protein sequence ID" value="MSS27745.1"/>
    <property type="molecule type" value="Genomic_DNA"/>
</dbReference>
<evidence type="ECO:0000313" key="2">
    <source>
        <dbReference type="Proteomes" id="UP000477488"/>
    </source>
</evidence>